<dbReference type="Pfam" id="PF14299">
    <property type="entry name" value="PP2"/>
    <property type="match status" value="1"/>
</dbReference>
<dbReference type="STRING" id="56857.A0A200QMV7"/>
<sequence length="156" mass="18188">MLFSRSLSITWGEDKRFWHWPSIKLESSTSDDVVVEVAELLNVCWLEVYGKLDISYLSPGVKYEVVFLLMLKDHSYGWDVPVNLRLVFPNGATQHQHKVNLQTRPRSQWVELHVGEFQTPPNKQEKAEIQFSMFEYEGGQWKRGLVIKGVIIQPKK</sequence>
<keyword evidence="2" id="KW-1185">Reference proteome</keyword>
<name>A0A200QMV7_MACCD</name>
<dbReference type="Proteomes" id="UP000195402">
    <property type="component" value="Unassembled WGS sequence"/>
</dbReference>
<evidence type="ECO:0000313" key="1">
    <source>
        <dbReference type="EMBL" id="OVA11830.1"/>
    </source>
</evidence>
<dbReference type="OrthoDB" id="533833at2759"/>
<dbReference type="OMA" id="ESPNEVG"/>
<dbReference type="FunCoup" id="A0A200QMV7">
    <property type="interactions" value="1159"/>
</dbReference>
<organism evidence="1 2">
    <name type="scientific">Macleaya cordata</name>
    <name type="common">Five-seeded plume-poppy</name>
    <name type="synonym">Bocconia cordata</name>
    <dbReference type="NCBI Taxonomy" id="56857"/>
    <lineage>
        <taxon>Eukaryota</taxon>
        <taxon>Viridiplantae</taxon>
        <taxon>Streptophyta</taxon>
        <taxon>Embryophyta</taxon>
        <taxon>Tracheophyta</taxon>
        <taxon>Spermatophyta</taxon>
        <taxon>Magnoliopsida</taxon>
        <taxon>Ranunculales</taxon>
        <taxon>Papaveraceae</taxon>
        <taxon>Papaveroideae</taxon>
        <taxon>Macleaya</taxon>
    </lineage>
</organism>
<comment type="caution">
    <text evidence="1">The sequence shown here is derived from an EMBL/GenBank/DDBJ whole genome shotgun (WGS) entry which is preliminary data.</text>
</comment>
<dbReference type="InParanoid" id="A0A200QMV7"/>
<dbReference type="InterPro" id="IPR025886">
    <property type="entry name" value="PP2-like"/>
</dbReference>
<dbReference type="EMBL" id="MVGT01001528">
    <property type="protein sequence ID" value="OVA11830.1"/>
    <property type="molecule type" value="Genomic_DNA"/>
</dbReference>
<dbReference type="InterPro" id="IPR052147">
    <property type="entry name" value="PP2-like/Lectin"/>
</dbReference>
<accession>A0A200QMV7</accession>
<proteinExistence type="predicted"/>
<dbReference type="GO" id="GO:0030246">
    <property type="term" value="F:carbohydrate binding"/>
    <property type="evidence" value="ECO:0007669"/>
    <property type="project" value="InterPro"/>
</dbReference>
<dbReference type="PANTHER" id="PTHR48478:SF1">
    <property type="entry name" value="LECTIN-LIKE"/>
    <property type="match status" value="1"/>
</dbReference>
<dbReference type="AlphaFoldDB" id="A0A200QMV7"/>
<dbReference type="PANTHER" id="PTHR48478">
    <property type="entry name" value="LECTIN-LIKE"/>
    <property type="match status" value="1"/>
</dbReference>
<gene>
    <name evidence="1" type="ORF">BVC80_633g36</name>
</gene>
<protein>
    <submittedName>
        <fullName evidence="1">Phloem protein 2-like</fullName>
    </submittedName>
</protein>
<evidence type="ECO:0000313" key="2">
    <source>
        <dbReference type="Proteomes" id="UP000195402"/>
    </source>
</evidence>
<reference evidence="1 2" key="1">
    <citation type="journal article" date="2017" name="Mol. Plant">
        <title>The Genome of Medicinal Plant Macleaya cordata Provides New Insights into Benzylisoquinoline Alkaloids Metabolism.</title>
        <authorList>
            <person name="Liu X."/>
            <person name="Liu Y."/>
            <person name="Huang P."/>
            <person name="Ma Y."/>
            <person name="Qing Z."/>
            <person name="Tang Q."/>
            <person name="Cao H."/>
            <person name="Cheng P."/>
            <person name="Zheng Y."/>
            <person name="Yuan Z."/>
            <person name="Zhou Y."/>
            <person name="Liu J."/>
            <person name="Tang Z."/>
            <person name="Zhuo Y."/>
            <person name="Zhang Y."/>
            <person name="Yu L."/>
            <person name="Huang J."/>
            <person name="Yang P."/>
            <person name="Peng Q."/>
            <person name="Zhang J."/>
            <person name="Jiang W."/>
            <person name="Zhang Z."/>
            <person name="Lin K."/>
            <person name="Ro D.K."/>
            <person name="Chen X."/>
            <person name="Xiong X."/>
            <person name="Shang Y."/>
            <person name="Huang S."/>
            <person name="Zeng J."/>
        </authorList>
    </citation>
    <scope>NUCLEOTIDE SEQUENCE [LARGE SCALE GENOMIC DNA]</scope>
    <source>
        <strain evidence="2">cv. BLH2017</strain>
        <tissue evidence="1">Root</tissue>
    </source>
</reference>